<proteinExistence type="predicted"/>
<accession>A0ABX5B271</accession>
<sequence>MGLIYPLGENVLDFLKLWLMLSSYDGDERDRLWWPQDWSVPIRVVRGLLGIPLPLMPGPKTLCGVGPGT</sequence>
<gene>
    <name evidence="1" type="ORF">DJ52_11415</name>
</gene>
<name>A0ABX5B271_9SPIR</name>
<reference evidence="1 2" key="1">
    <citation type="submission" date="2014-04" db="EMBL/GenBank/DDBJ databases">
        <title>Whole genome sequence of 'Brachyspira hampsonii' D13-03603F2.</title>
        <authorList>
            <person name="Patterson A.H."/>
            <person name="Chaban B."/>
            <person name="Fernando C."/>
            <person name="Harding J.C."/>
            <person name="Hill J.E."/>
        </authorList>
    </citation>
    <scope>NUCLEOTIDE SEQUENCE [LARGE SCALE GENOMIC DNA]</scope>
    <source>
        <strain evidence="1 2">D13-03603F2</strain>
    </source>
</reference>
<protein>
    <submittedName>
        <fullName evidence="1">Uncharacterized protein</fullName>
    </submittedName>
</protein>
<keyword evidence="2" id="KW-1185">Reference proteome</keyword>
<dbReference type="EMBL" id="JJMJ01000193">
    <property type="protein sequence ID" value="PPS21350.1"/>
    <property type="molecule type" value="Genomic_DNA"/>
</dbReference>
<dbReference type="Proteomes" id="UP000238924">
    <property type="component" value="Unassembled WGS sequence"/>
</dbReference>
<comment type="caution">
    <text evidence="1">The sequence shown here is derived from an EMBL/GenBank/DDBJ whole genome shotgun (WGS) entry which is preliminary data.</text>
</comment>
<evidence type="ECO:0000313" key="1">
    <source>
        <dbReference type="EMBL" id="PPS21350.1"/>
    </source>
</evidence>
<evidence type="ECO:0000313" key="2">
    <source>
        <dbReference type="Proteomes" id="UP000238924"/>
    </source>
</evidence>
<organism evidence="1 2">
    <name type="scientific">Brachyspira murdochii</name>
    <dbReference type="NCBI Taxonomy" id="84378"/>
    <lineage>
        <taxon>Bacteria</taxon>
        <taxon>Pseudomonadati</taxon>
        <taxon>Spirochaetota</taxon>
        <taxon>Spirochaetia</taxon>
        <taxon>Brachyspirales</taxon>
        <taxon>Brachyspiraceae</taxon>
        <taxon>Brachyspira</taxon>
    </lineage>
</organism>